<keyword evidence="1" id="KW-0233">DNA recombination</keyword>
<evidence type="ECO:0000256" key="1">
    <source>
        <dbReference type="ARBA" id="ARBA00023172"/>
    </source>
</evidence>
<dbReference type="InterPro" id="IPR050090">
    <property type="entry name" value="Tyrosine_recombinase_XerCD"/>
</dbReference>
<dbReference type="AlphaFoldDB" id="A0A483CVH1"/>
<dbReference type="EMBL" id="PGCL01000002">
    <property type="protein sequence ID" value="TAJ44987.1"/>
    <property type="molecule type" value="Genomic_DNA"/>
</dbReference>
<comment type="caution">
    <text evidence="3">The sequence shown here is derived from an EMBL/GenBank/DDBJ whole genome shotgun (WGS) entry which is preliminary data.</text>
</comment>
<dbReference type="GO" id="GO:0015074">
    <property type="term" value="P:DNA integration"/>
    <property type="evidence" value="ECO:0007669"/>
    <property type="project" value="InterPro"/>
</dbReference>
<dbReference type="Gene3D" id="1.10.443.10">
    <property type="entry name" value="Intergrase catalytic core"/>
    <property type="match status" value="1"/>
</dbReference>
<reference evidence="3 4" key="1">
    <citation type="submission" date="2017-11" db="EMBL/GenBank/DDBJ databases">
        <title>Isolation and Characterization of Methanofollis Species from Methane Seep Offshore SW Taiwan.</title>
        <authorList>
            <person name="Teng N.-H."/>
            <person name="Lai M.-C."/>
            <person name="Chen S.-C."/>
        </authorList>
    </citation>
    <scope>NUCLEOTIDE SEQUENCE [LARGE SCALE GENOMIC DNA]</scope>
    <source>
        <strain evidence="3 4">FWC-SCC2</strain>
    </source>
</reference>
<dbReference type="Proteomes" id="UP000292580">
    <property type="component" value="Unassembled WGS sequence"/>
</dbReference>
<protein>
    <submittedName>
        <fullName evidence="3">Integrase</fullName>
    </submittedName>
</protein>
<dbReference type="InterPro" id="IPR011010">
    <property type="entry name" value="DNA_brk_join_enz"/>
</dbReference>
<dbReference type="GO" id="GO:0006310">
    <property type="term" value="P:DNA recombination"/>
    <property type="evidence" value="ECO:0007669"/>
    <property type="project" value="UniProtKB-KW"/>
</dbReference>
<dbReference type="Pfam" id="PF00589">
    <property type="entry name" value="Phage_integrase"/>
    <property type="match status" value="1"/>
</dbReference>
<feature type="domain" description="Tyr recombinase" evidence="2">
    <location>
        <begin position="147"/>
        <end position="324"/>
    </location>
</feature>
<evidence type="ECO:0000313" key="4">
    <source>
        <dbReference type="Proteomes" id="UP000292580"/>
    </source>
</evidence>
<sequence>MENGRFHPTSEQYEQQTETAMERALSDGTLTETEASHLREFVAEISATRHISPSRRYKLTYFTIVCRRFMKRPWHDLTIGDLYAGVQALTTARNDDGSLRYKPNTQLDLVSHIKRYALWLIENHYSAMPAEKVRKIRPPAPDRMTTTAADLLTEEDIRAMIEAAKTVKDRAFIAVLYESGCRIGELAQMKWKDVRFEEWCAWLNTDEKTGKPRLIPLIMSREYLAQWRNDYPLPMSGDALIFVTNNTFKPIKYESVIKQLRLIAKRGGVQKHIRGHIFRHSRITHLIQQGMSESIVKRVAWGGESRMIERYAHLTDADTAAAAAKLAGITPPNTKKRSKAMDPIQCQTCGRINGPTDDFCRKCGSAISERAKASVESLSADMRLVMANEPGIVIEAARRIRTEGPGRGQGQNRS</sequence>
<dbReference type="PANTHER" id="PTHR30349:SF87">
    <property type="entry name" value="TRANSPOSASE A"/>
    <property type="match status" value="1"/>
</dbReference>
<evidence type="ECO:0000259" key="2">
    <source>
        <dbReference type="PROSITE" id="PS51898"/>
    </source>
</evidence>
<dbReference type="GO" id="GO:0003677">
    <property type="term" value="F:DNA binding"/>
    <property type="evidence" value="ECO:0007669"/>
    <property type="project" value="InterPro"/>
</dbReference>
<keyword evidence="4" id="KW-1185">Reference proteome</keyword>
<dbReference type="InterPro" id="IPR002104">
    <property type="entry name" value="Integrase_catalytic"/>
</dbReference>
<accession>A0A483CVH1</accession>
<dbReference type="SUPFAM" id="SSF56349">
    <property type="entry name" value="DNA breaking-rejoining enzymes"/>
    <property type="match status" value="1"/>
</dbReference>
<name>A0A483CVH1_9EURY</name>
<dbReference type="PROSITE" id="PS51898">
    <property type="entry name" value="TYR_RECOMBINASE"/>
    <property type="match status" value="1"/>
</dbReference>
<evidence type="ECO:0000313" key="3">
    <source>
        <dbReference type="EMBL" id="TAJ44987.1"/>
    </source>
</evidence>
<dbReference type="InterPro" id="IPR013762">
    <property type="entry name" value="Integrase-like_cat_sf"/>
</dbReference>
<proteinExistence type="predicted"/>
<dbReference type="PANTHER" id="PTHR30349">
    <property type="entry name" value="PHAGE INTEGRASE-RELATED"/>
    <property type="match status" value="1"/>
</dbReference>
<gene>
    <name evidence="3" type="ORF">CUJ86_06840</name>
</gene>
<organism evidence="3 4">
    <name type="scientific">Methanofollis fontis</name>
    <dbReference type="NCBI Taxonomy" id="2052832"/>
    <lineage>
        <taxon>Archaea</taxon>
        <taxon>Methanobacteriati</taxon>
        <taxon>Methanobacteriota</taxon>
        <taxon>Stenosarchaea group</taxon>
        <taxon>Methanomicrobia</taxon>
        <taxon>Methanomicrobiales</taxon>
        <taxon>Methanomicrobiaceae</taxon>
        <taxon>Methanofollis</taxon>
    </lineage>
</organism>
<dbReference type="CDD" id="cd00397">
    <property type="entry name" value="DNA_BRE_C"/>
    <property type="match status" value="1"/>
</dbReference>